<proteinExistence type="predicted"/>
<dbReference type="WBParaSite" id="GPUH_0002704501-mRNA-1">
    <property type="protein sequence ID" value="GPUH_0002704501-mRNA-1"/>
    <property type="gene ID" value="GPUH_0002704501"/>
</dbReference>
<dbReference type="Proteomes" id="UP000271098">
    <property type="component" value="Unassembled WGS sequence"/>
</dbReference>
<evidence type="ECO:0000313" key="3">
    <source>
        <dbReference type="WBParaSite" id="GPUH_0002704501-mRNA-1"/>
    </source>
</evidence>
<dbReference type="EMBL" id="UYRT01117188">
    <property type="protein sequence ID" value="VDN49819.1"/>
    <property type="molecule type" value="Genomic_DNA"/>
</dbReference>
<evidence type="ECO:0000313" key="1">
    <source>
        <dbReference type="EMBL" id="VDN49819.1"/>
    </source>
</evidence>
<keyword evidence="2" id="KW-1185">Reference proteome</keyword>
<dbReference type="OrthoDB" id="10472241at2759"/>
<dbReference type="AlphaFoldDB" id="A0A183F1C4"/>
<reference evidence="3" key="1">
    <citation type="submission" date="2016-06" db="UniProtKB">
        <authorList>
            <consortium name="WormBaseParasite"/>
        </authorList>
    </citation>
    <scope>IDENTIFICATION</scope>
</reference>
<name>A0A183F1C4_9BILA</name>
<accession>A0A183F1C4</accession>
<organism evidence="3">
    <name type="scientific">Gongylonema pulchrum</name>
    <dbReference type="NCBI Taxonomy" id="637853"/>
    <lineage>
        <taxon>Eukaryota</taxon>
        <taxon>Metazoa</taxon>
        <taxon>Ecdysozoa</taxon>
        <taxon>Nematoda</taxon>
        <taxon>Chromadorea</taxon>
        <taxon>Rhabditida</taxon>
        <taxon>Spirurina</taxon>
        <taxon>Spiruromorpha</taxon>
        <taxon>Spiruroidea</taxon>
        <taxon>Gongylonematidae</taxon>
        <taxon>Gongylonema</taxon>
    </lineage>
</organism>
<gene>
    <name evidence="1" type="ORF">GPUH_LOCUS27017</name>
</gene>
<sequence length="97" mass="11086">MEHLLVDLYGLIFSDIEASVDRMLTLKLNKQHSYDLQTHLAIETKLKEVRDYMYETEKTIENLATNGAVPSTVDSDEDQRISAPTDLVSVLSMICFY</sequence>
<evidence type="ECO:0000313" key="2">
    <source>
        <dbReference type="Proteomes" id="UP000271098"/>
    </source>
</evidence>
<reference evidence="1 2" key="2">
    <citation type="submission" date="2018-11" db="EMBL/GenBank/DDBJ databases">
        <authorList>
            <consortium name="Pathogen Informatics"/>
        </authorList>
    </citation>
    <scope>NUCLEOTIDE SEQUENCE [LARGE SCALE GENOMIC DNA]</scope>
</reference>
<protein>
    <submittedName>
        <fullName evidence="3">ING domain-containing protein</fullName>
    </submittedName>
</protein>